<evidence type="ECO:0000313" key="4">
    <source>
        <dbReference type="EMBL" id="KAK9688771.1"/>
    </source>
</evidence>
<accession>A0AAW1IHE0</accession>
<dbReference type="PROSITE" id="PS51375">
    <property type="entry name" value="PPR"/>
    <property type="match status" value="7"/>
</dbReference>
<name>A0AAW1IHE0_SAPOF</name>
<dbReference type="NCBIfam" id="TIGR00756">
    <property type="entry name" value="PPR"/>
    <property type="match status" value="6"/>
</dbReference>
<gene>
    <name evidence="4" type="ORF">RND81_09G009800</name>
</gene>
<keyword evidence="5" id="KW-1185">Reference proteome</keyword>
<evidence type="ECO:0000313" key="5">
    <source>
        <dbReference type="Proteomes" id="UP001443914"/>
    </source>
</evidence>
<feature type="repeat" description="PPR" evidence="3">
    <location>
        <begin position="151"/>
        <end position="185"/>
    </location>
</feature>
<evidence type="ECO:0008006" key="6">
    <source>
        <dbReference type="Google" id="ProtNLM"/>
    </source>
</evidence>
<dbReference type="Proteomes" id="UP001443914">
    <property type="component" value="Unassembled WGS sequence"/>
</dbReference>
<dbReference type="PANTHER" id="PTHR47447">
    <property type="entry name" value="OS03G0856100 PROTEIN"/>
    <property type="match status" value="1"/>
</dbReference>
<dbReference type="Gene3D" id="1.25.40.10">
    <property type="entry name" value="Tetratricopeptide repeat domain"/>
    <property type="match status" value="4"/>
</dbReference>
<evidence type="ECO:0000256" key="2">
    <source>
        <dbReference type="ARBA" id="ARBA00022737"/>
    </source>
</evidence>
<feature type="repeat" description="PPR" evidence="3">
    <location>
        <begin position="292"/>
        <end position="326"/>
    </location>
</feature>
<dbReference type="AlphaFoldDB" id="A0AAW1IHE0"/>
<dbReference type="PANTHER" id="PTHR47447:SF28">
    <property type="entry name" value="PENTACOTRIPEPTIDE-REPEAT REGION OF PRORP DOMAIN-CONTAINING PROTEIN"/>
    <property type="match status" value="1"/>
</dbReference>
<dbReference type="InterPro" id="IPR002885">
    <property type="entry name" value="PPR_rpt"/>
</dbReference>
<feature type="repeat" description="PPR" evidence="3">
    <location>
        <begin position="257"/>
        <end position="291"/>
    </location>
</feature>
<evidence type="ECO:0000256" key="1">
    <source>
        <dbReference type="ARBA" id="ARBA00007626"/>
    </source>
</evidence>
<protein>
    <recommendedName>
        <fullName evidence="6">Pentatricopeptide repeat-containing protein</fullName>
    </recommendedName>
</protein>
<evidence type="ECO:0000256" key="3">
    <source>
        <dbReference type="PROSITE-ProRule" id="PRU00708"/>
    </source>
</evidence>
<dbReference type="InterPro" id="IPR011990">
    <property type="entry name" value="TPR-like_helical_dom_sf"/>
</dbReference>
<feature type="repeat" description="PPR" evidence="3">
    <location>
        <begin position="82"/>
        <end position="116"/>
    </location>
</feature>
<organism evidence="4 5">
    <name type="scientific">Saponaria officinalis</name>
    <name type="common">Common soapwort</name>
    <name type="synonym">Lychnis saponaria</name>
    <dbReference type="NCBI Taxonomy" id="3572"/>
    <lineage>
        <taxon>Eukaryota</taxon>
        <taxon>Viridiplantae</taxon>
        <taxon>Streptophyta</taxon>
        <taxon>Embryophyta</taxon>
        <taxon>Tracheophyta</taxon>
        <taxon>Spermatophyta</taxon>
        <taxon>Magnoliopsida</taxon>
        <taxon>eudicotyledons</taxon>
        <taxon>Gunneridae</taxon>
        <taxon>Pentapetalae</taxon>
        <taxon>Caryophyllales</taxon>
        <taxon>Caryophyllaceae</taxon>
        <taxon>Caryophylleae</taxon>
        <taxon>Saponaria</taxon>
    </lineage>
</organism>
<feature type="repeat" description="PPR" evidence="3">
    <location>
        <begin position="327"/>
        <end position="361"/>
    </location>
</feature>
<feature type="repeat" description="PPR" evidence="3">
    <location>
        <begin position="362"/>
        <end position="396"/>
    </location>
</feature>
<reference evidence="4" key="1">
    <citation type="submission" date="2024-03" db="EMBL/GenBank/DDBJ databases">
        <title>WGS assembly of Saponaria officinalis var. Norfolk2.</title>
        <authorList>
            <person name="Jenkins J."/>
            <person name="Shu S."/>
            <person name="Grimwood J."/>
            <person name="Barry K."/>
            <person name="Goodstein D."/>
            <person name="Schmutz J."/>
            <person name="Leebens-Mack J."/>
            <person name="Osbourn A."/>
        </authorList>
    </citation>
    <scope>NUCLEOTIDE SEQUENCE [LARGE SCALE GENOMIC DNA]</scope>
    <source>
        <strain evidence="4">JIC</strain>
    </source>
</reference>
<feature type="repeat" description="PPR" evidence="3">
    <location>
        <begin position="222"/>
        <end position="256"/>
    </location>
</feature>
<dbReference type="EMBL" id="JBDFQZ010000009">
    <property type="protein sequence ID" value="KAK9688771.1"/>
    <property type="molecule type" value="Genomic_DNA"/>
</dbReference>
<keyword evidence="2" id="KW-0677">Repeat</keyword>
<sequence>MEKLKKISQFRLSSLLRQQNDPIIAFNLFLNPNFCPNSNPKPFNHSLLSYDLIITKLGRAKMFHELELILSKLKLETRFNPTEIMFCNVITYYCRARLPDKALQVFDEMPTFRCRRTVKSLNTLLNGLLICREFEIMERIFVGFESFDCPDVCTYNVMINACRMQGDLVSAWKVFDEMRKRRIQPNVVTFSTLIVVLCESSKLKEAFKLMIDMSRVYKVDPNVYVYASLIKGLCEVKELNQAFRVKDEMLKRKIEVDSAVYTTLISGLFKVGRKDEVEGVLEEMKSVGCKPDTVTYNAIITGYCAEDRFDLGLRVLNEMESKGCKPDVISFNVIIRAYVNAGLLREAMDLFEDMPRRGCKPDVLSYRILVQGLIDGMVLKDAILFLDEMIFKGFAPYPTAINAFMKRLREDKNFELLFEVLSTLAKGNYIDIDCWKLVIDVVFKKSEFLNFCDVFDALITSEDTQLL</sequence>
<comment type="caution">
    <text evidence="4">The sequence shown here is derived from an EMBL/GenBank/DDBJ whole genome shotgun (WGS) entry which is preliminary data.</text>
</comment>
<proteinExistence type="inferred from homology"/>
<dbReference type="Pfam" id="PF12854">
    <property type="entry name" value="PPR_1"/>
    <property type="match status" value="1"/>
</dbReference>
<comment type="similarity">
    <text evidence="1">Belongs to the PPR family. P subfamily.</text>
</comment>
<dbReference type="Pfam" id="PF13041">
    <property type="entry name" value="PPR_2"/>
    <property type="match status" value="4"/>
</dbReference>